<name>A0A1E3A0C6_9FIRM</name>
<feature type="transmembrane region" description="Helical" evidence="1">
    <location>
        <begin position="109"/>
        <end position="130"/>
    </location>
</feature>
<organism evidence="2 3">
    <name type="scientific">Eisenbergiella tayi</name>
    <dbReference type="NCBI Taxonomy" id="1432052"/>
    <lineage>
        <taxon>Bacteria</taxon>
        <taxon>Bacillati</taxon>
        <taxon>Bacillota</taxon>
        <taxon>Clostridia</taxon>
        <taxon>Lachnospirales</taxon>
        <taxon>Lachnospiraceae</taxon>
        <taxon>Eisenbergiella</taxon>
    </lineage>
</organism>
<dbReference type="GeneID" id="93304287"/>
<dbReference type="RefSeq" id="WP_069159535.1">
    <property type="nucleotide sequence ID" value="NZ_BAABXS010000001.1"/>
</dbReference>
<gene>
    <name evidence="2" type="ORF">BEH84_06346</name>
</gene>
<dbReference type="AlphaFoldDB" id="A0A1E3A0C6"/>
<dbReference type="Proteomes" id="UP000095003">
    <property type="component" value="Unassembled WGS sequence"/>
</dbReference>
<evidence type="ECO:0000256" key="1">
    <source>
        <dbReference type="SAM" id="Phobius"/>
    </source>
</evidence>
<dbReference type="EMBL" id="MCGI01000010">
    <property type="protein sequence ID" value="ODM02203.1"/>
    <property type="molecule type" value="Genomic_DNA"/>
</dbReference>
<proteinExistence type="predicted"/>
<accession>A0A1E3A0C6</accession>
<keyword evidence="1" id="KW-1133">Transmembrane helix</keyword>
<keyword evidence="1" id="KW-0812">Transmembrane</keyword>
<dbReference type="PATRIC" id="fig|1432052.3.peg.7004"/>
<sequence length="137" mass="15159">MKKKAVICSIITVLCIVAAVFLRFAMEDTNPEYTEVKATVVSSDNIVRKVLGKRQTQYEVVVEYEGQEYKLKNTHSSAAYIPGKEVTALLHDGKLYANIEGITSTTPVAMVYFVFLFGSFAMVCVSVTLFSKARTEG</sequence>
<comment type="caution">
    <text evidence="2">The sequence shown here is derived from an EMBL/GenBank/DDBJ whole genome shotgun (WGS) entry which is preliminary data.</text>
</comment>
<evidence type="ECO:0000313" key="2">
    <source>
        <dbReference type="EMBL" id="ODM02203.1"/>
    </source>
</evidence>
<keyword evidence="1" id="KW-0472">Membrane</keyword>
<evidence type="ECO:0000313" key="3">
    <source>
        <dbReference type="Proteomes" id="UP000095003"/>
    </source>
</evidence>
<reference evidence="2 3" key="1">
    <citation type="submission" date="2016-07" db="EMBL/GenBank/DDBJ databases">
        <title>Characterization of isolates of Eisenbergiella tayi derived from blood cultures, using whole genome sequencing.</title>
        <authorList>
            <person name="Burdz T."/>
            <person name="Wiebe D."/>
            <person name="Huynh C."/>
            <person name="Bernard K."/>
        </authorList>
    </citation>
    <scope>NUCLEOTIDE SEQUENCE [LARGE SCALE GENOMIC DNA]</scope>
    <source>
        <strain evidence="2 3">NML 120489</strain>
    </source>
</reference>
<feature type="transmembrane region" description="Helical" evidence="1">
    <location>
        <begin position="7"/>
        <end position="26"/>
    </location>
</feature>
<protein>
    <submittedName>
        <fullName evidence="2">Uncharacterized protein</fullName>
    </submittedName>
</protein>